<keyword evidence="3 6" id="KW-0812">Transmembrane</keyword>
<sequence length="270" mass="28832">MFEYEFMRHAFIGCALVSIISGPVGWFLSLRRQTFAAHALSHVGFSGAAAAVWMSISPFYGMIIFTLIAGLAMGVESKSDRRIPVQRDNAIGLVLAASLGVGTWFLHAANSSSSIATALLFGDILGIDTQTLFLLMMVMIICLLSLLFLARPLLFLSLSPQVALARGVPVNYASLGFMCITALACAACSEIAGMLLAFSLMIGPSATALRLNLAPLAGIIFSIILSLVLSWSGLILSWITDIPSSFWIGIGAVIFYCFAMAWNKIFNGSS</sequence>
<feature type="transmembrane region" description="Helical" evidence="7">
    <location>
        <begin position="134"/>
        <end position="155"/>
    </location>
</feature>
<dbReference type="SUPFAM" id="SSF81345">
    <property type="entry name" value="ABC transporter involved in vitamin B12 uptake, BtuC"/>
    <property type="match status" value="1"/>
</dbReference>
<evidence type="ECO:0000256" key="4">
    <source>
        <dbReference type="ARBA" id="ARBA00022989"/>
    </source>
</evidence>
<dbReference type="Pfam" id="PF00950">
    <property type="entry name" value="ABC-3"/>
    <property type="match status" value="1"/>
</dbReference>
<comment type="similarity">
    <text evidence="2 6">Belongs to the ABC-3 integral membrane protein family.</text>
</comment>
<proteinExistence type="inferred from homology"/>
<evidence type="ECO:0000313" key="8">
    <source>
        <dbReference type="EMBL" id="QDH16896.1"/>
    </source>
</evidence>
<dbReference type="Proteomes" id="UP000316313">
    <property type="component" value="Chromosome"/>
</dbReference>
<evidence type="ECO:0000256" key="7">
    <source>
        <dbReference type="SAM" id="Phobius"/>
    </source>
</evidence>
<dbReference type="PANTHER" id="PTHR30477:SF13">
    <property type="entry name" value="IRON TRANSPORT SYSTEM MEMBRANE PROTEIN HI_0360-RELATED"/>
    <property type="match status" value="1"/>
</dbReference>
<dbReference type="RefSeq" id="WP_141460309.1">
    <property type="nucleotide sequence ID" value="NZ_CP038141.1"/>
</dbReference>
<dbReference type="AlphaFoldDB" id="A0A4Y6UK97"/>
<evidence type="ECO:0000256" key="6">
    <source>
        <dbReference type="RuleBase" id="RU003943"/>
    </source>
</evidence>
<dbReference type="GO" id="GO:0043190">
    <property type="term" value="C:ATP-binding cassette (ABC) transporter complex"/>
    <property type="evidence" value="ECO:0007669"/>
    <property type="project" value="InterPro"/>
</dbReference>
<dbReference type="GO" id="GO:0010043">
    <property type="term" value="P:response to zinc ion"/>
    <property type="evidence" value="ECO:0007669"/>
    <property type="project" value="TreeGrafter"/>
</dbReference>
<dbReference type="EMBL" id="CP038141">
    <property type="protein sequence ID" value="QDH16896.1"/>
    <property type="molecule type" value="Genomic_DNA"/>
</dbReference>
<dbReference type="Gene3D" id="1.10.3470.10">
    <property type="entry name" value="ABC transporter involved in vitamin B12 uptake, BtuC"/>
    <property type="match status" value="1"/>
</dbReference>
<reference evidence="8 9" key="1">
    <citation type="submission" date="2019-03" db="EMBL/GenBank/DDBJ databases">
        <title>The complete genome sequence of Swingsia samuiensis NBRC107927(T).</title>
        <authorList>
            <person name="Chua K.-O."/>
            <person name="Chan K.-G."/>
            <person name="See-Too W.-S."/>
        </authorList>
    </citation>
    <scope>NUCLEOTIDE SEQUENCE [LARGE SCALE GENOMIC DNA]</scope>
    <source>
        <strain evidence="8 9">AH83</strain>
    </source>
</reference>
<dbReference type="GO" id="GO:0055085">
    <property type="term" value="P:transmembrane transport"/>
    <property type="evidence" value="ECO:0007669"/>
    <property type="project" value="InterPro"/>
</dbReference>
<evidence type="ECO:0000256" key="3">
    <source>
        <dbReference type="ARBA" id="ARBA00022692"/>
    </source>
</evidence>
<gene>
    <name evidence="8" type="ORF">E3D00_04450</name>
</gene>
<evidence type="ECO:0000256" key="2">
    <source>
        <dbReference type="ARBA" id="ARBA00008034"/>
    </source>
</evidence>
<feature type="transmembrane region" description="Helical" evidence="7">
    <location>
        <begin position="213"/>
        <end position="239"/>
    </location>
</feature>
<keyword evidence="6" id="KW-0813">Transport</keyword>
<name>A0A4Y6UK97_9PROT</name>
<feature type="transmembrane region" description="Helical" evidence="7">
    <location>
        <begin position="175"/>
        <end position="201"/>
    </location>
</feature>
<organism evidence="8 9">
    <name type="scientific">Swingsia samuiensis</name>
    <dbReference type="NCBI Taxonomy" id="1293412"/>
    <lineage>
        <taxon>Bacteria</taxon>
        <taxon>Pseudomonadati</taxon>
        <taxon>Pseudomonadota</taxon>
        <taxon>Alphaproteobacteria</taxon>
        <taxon>Acetobacterales</taxon>
        <taxon>Acetobacteraceae</taxon>
        <taxon>Swingsia</taxon>
    </lineage>
</organism>
<dbReference type="OrthoDB" id="2375762at2"/>
<evidence type="ECO:0000256" key="1">
    <source>
        <dbReference type="ARBA" id="ARBA00004141"/>
    </source>
</evidence>
<dbReference type="KEGG" id="ssam:E3D00_04450"/>
<comment type="subcellular location">
    <subcellularLocation>
        <location evidence="6">Cell membrane</location>
        <topology evidence="6">Multi-pass membrane protein</topology>
    </subcellularLocation>
    <subcellularLocation>
        <location evidence="1">Membrane</location>
        <topology evidence="1">Multi-pass membrane protein</topology>
    </subcellularLocation>
</comment>
<feature type="transmembrane region" description="Helical" evidence="7">
    <location>
        <begin position="245"/>
        <end position="262"/>
    </location>
</feature>
<accession>A0A4Y6UK97</accession>
<dbReference type="PANTHER" id="PTHR30477">
    <property type="entry name" value="ABC-TRANSPORTER METAL-BINDING PROTEIN"/>
    <property type="match status" value="1"/>
</dbReference>
<feature type="transmembrane region" description="Helical" evidence="7">
    <location>
        <begin position="59"/>
        <end position="77"/>
    </location>
</feature>
<feature type="transmembrane region" description="Helical" evidence="7">
    <location>
        <begin position="6"/>
        <end position="28"/>
    </location>
</feature>
<keyword evidence="9" id="KW-1185">Reference proteome</keyword>
<evidence type="ECO:0000313" key="9">
    <source>
        <dbReference type="Proteomes" id="UP000316313"/>
    </source>
</evidence>
<feature type="transmembrane region" description="Helical" evidence="7">
    <location>
        <begin position="89"/>
        <end position="106"/>
    </location>
</feature>
<dbReference type="InterPro" id="IPR001626">
    <property type="entry name" value="ABC_TroCD"/>
</dbReference>
<protein>
    <submittedName>
        <fullName evidence="8">Metal ABC transporter permease</fullName>
    </submittedName>
</protein>
<dbReference type="InterPro" id="IPR037294">
    <property type="entry name" value="ABC_BtuC-like"/>
</dbReference>
<evidence type="ECO:0000256" key="5">
    <source>
        <dbReference type="ARBA" id="ARBA00023136"/>
    </source>
</evidence>
<keyword evidence="5 7" id="KW-0472">Membrane</keyword>
<keyword evidence="4 7" id="KW-1133">Transmembrane helix</keyword>